<evidence type="ECO:0000313" key="1">
    <source>
        <dbReference type="EMBL" id="QSI75820.1"/>
    </source>
</evidence>
<name>A0ABX7M5T9_9RHOO</name>
<keyword evidence="2" id="KW-1185">Reference proteome</keyword>
<evidence type="ECO:0000313" key="2">
    <source>
        <dbReference type="Proteomes" id="UP000663570"/>
    </source>
</evidence>
<gene>
    <name evidence="1" type="ORF">JY500_15205</name>
</gene>
<dbReference type="RefSeq" id="WP_206253683.1">
    <property type="nucleotide sequence ID" value="NZ_CP071060.1"/>
</dbReference>
<dbReference type="GO" id="GO:0016787">
    <property type="term" value="F:hydrolase activity"/>
    <property type="evidence" value="ECO:0007669"/>
    <property type="project" value="UniProtKB-KW"/>
</dbReference>
<dbReference type="InterPro" id="IPR029058">
    <property type="entry name" value="AB_hydrolase_fold"/>
</dbReference>
<dbReference type="EMBL" id="CP071060">
    <property type="protein sequence ID" value="QSI75820.1"/>
    <property type="molecule type" value="Genomic_DNA"/>
</dbReference>
<dbReference type="InterPro" id="IPR010315">
    <property type="entry name" value="DUF915_hydro-like"/>
</dbReference>
<sequence>MFNELQRNVRDLEALSGLYGEVSGVAGDAAPVIVAALAGAEGDESVLNYAEAGANGRYLLRVQAGKTYRLVAFADRNRNRRLDASEPFGALDHAVTAQGGRSVGRLDFSLDSAAPLSPAERAALAGLAEVKRQELQIALGDQVDLDDPAFSPDGGKKGLWAPTDFLSEIGGGVYFLQAFDPKKTPVLFVHGAGGNPREFESLIAELDRKRFQPWVYYYPSGLRLGTVVQMLDGIVTSLRREYGFEQLVVTAHSMGGLVSMSYLKRLAARGDERQVPLLVTLSTPWRGHEAAELGVKYAPVAIPSWIDMQVDSDFQRALFSTPMPPTTRFGLFFGYHGDSGDGTISLASQLRSEAQTEAQRMLGFDETHTSILHASAVRQAWRSLVETAAPQH</sequence>
<protein>
    <submittedName>
        <fullName evidence="1">Alpha/beta fold hydrolase</fullName>
    </submittedName>
</protein>
<keyword evidence="1" id="KW-0378">Hydrolase</keyword>
<dbReference type="Gene3D" id="3.40.50.1820">
    <property type="entry name" value="alpha/beta hydrolase"/>
    <property type="match status" value="1"/>
</dbReference>
<proteinExistence type="predicted"/>
<organism evidence="1 2">
    <name type="scientific">Niveibacterium microcysteis</name>
    <dbReference type="NCBI Taxonomy" id="2811415"/>
    <lineage>
        <taxon>Bacteria</taxon>
        <taxon>Pseudomonadati</taxon>
        <taxon>Pseudomonadota</taxon>
        <taxon>Betaproteobacteria</taxon>
        <taxon>Rhodocyclales</taxon>
        <taxon>Rhodocyclaceae</taxon>
        <taxon>Niveibacterium</taxon>
    </lineage>
</organism>
<dbReference type="SUPFAM" id="SSF53474">
    <property type="entry name" value="alpha/beta-Hydrolases"/>
    <property type="match status" value="1"/>
</dbReference>
<accession>A0ABX7M5T9</accession>
<dbReference type="Proteomes" id="UP000663570">
    <property type="component" value="Chromosome"/>
</dbReference>
<reference evidence="1 2" key="1">
    <citation type="submission" date="2021-02" db="EMBL/GenBank/DDBJ databases">
        <title>Niveibacterium changnyeongensis HC41.</title>
        <authorList>
            <person name="Kang M."/>
        </authorList>
    </citation>
    <scope>NUCLEOTIDE SEQUENCE [LARGE SCALE GENOMIC DNA]</scope>
    <source>
        <strain evidence="1 2">HC41</strain>
    </source>
</reference>
<dbReference type="Pfam" id="PF06028">
    <property type="entry name" value="DUF915"/>
    <property type="match status" value="1"/>
</dbReference>